<dbReference type="Proteomes" id="UP000824782">
    <property type="component" value="Unassembled WGS sequence"/>
</dbReference>
<dbReference type="Gene3D" id="3.40.50.620">
    <property type="entry name" value="HUPs"/>
    <property type="match status" value="1"/>
</dbReference>
<protein>
    <recommendedName>
        <fullName evidence="2">tryptophan--tRNA ligase</fullName>
        <ecNumber evidence="2">6.1.1.2</ecNumber>
    </recommendedName>
    <alternativeName>
        <fullName evidence="8">Tryptophanyl-tRNA synthetase</fullName>
    </alternativeName>
</protein>
<feature type="non-terminal residue" evidence="10">
    <location>
        <position position="156"/>
    </location>
</feature>
<proteinExistence type="inferred from homology"/>
<gene>
    <name evidence="10" type="ORF">GDO81_028108</name>
</gene>
<evidence type="ECO:0000256" key="9">
    <source>
        <dbReference type="RuleBase" id="RU363036"/>
    </source>
</evidence>
<evidence type="ECO:0000256" key="8">
    <source>
        <dbReference type="ARBA" id="ARBA00030268"/>
    </source>
</evidence>
<evidence type="ECO:0000313" key="11">
    <source>
        <dbReference type="Proteomes" id="UP000824782"/>
    </source>
</evidence>
<sequence length="156" mass="17385">MTGDAVAALSFRSDVIKMALPMIRRDIWSRVRHRVRSLSTDQQRSSAPRVFSGIQPTGIPHLGNYLGALQSWVRLQDEFSSVLFSIVDLHSITVPQDPAVLRGAALDMAACLLACGVHPDKSCLFQQSRVPEHAELGWILCCLTSMPRLQHLPQWK</sequence>
<name>A0AAV6YL05_ENGPU</name>
<dbReference type="GO" id="GO:0004830">
    <property type="term" value="F:tryptophan-tRNA ligase activity"/>
    <property type="evidence" value="ECO:0007669"/>
    <property type="project" value="UniProtKB-EC"/>
</dbReference>
<dbReference type="GO" id="GO:0070183">
    <property type="term" value="P:mitochondrial tryptophanyl-tRNA aminoacylation"/>
    <property type="evidence" value="ECO:0007669"/>
    <property type="project" value="TreeGrafter"/>
</dbReference>
<dbReference type="EMBL" id="WNYA01061499">
    <property type="protein sequence ID" value="KAG8535640.1"/>
    <property type="molecule type" value="Genomic_DNA"/>
</dbReference>
<evidence type="ECO:0000313" key="10">
    <source>
        <dbReference type="EMBL" id="KAG8535640.1"/>
    </source>
</evidence>
<dbReference type="InterPro" id="IPR014729">
    <property type="entry name" value="Rossmann-like_a/b/a_fold"/>
</dbReference>
<comment type="similarity">
    <text evidence="1 9">Belongs to the class-I aminoacyl-tRNA synthetase family.</text>
</comment>
<dbReference type="PROSITE" id="PS00178">
    <property type="entry name" value="AA_TRNA_LIGASE_I"/>
    <property type="match status" value="1"/>
</dbReference>
<keyword evidence="7 9" id="KW-0030">Aminoacyl-tRNA synthetase</keyword>
<comment type="caution">
    <text evidence="10">The sequence shown here is derived from an EMBL/GenBank/DDBJ whole genome shotgun (WGS) entry which is preliminary data.</text>
</comment>
<dbReference type="GO" id="GO:0005759">
    <property type="term" value="C:mitochondrial matrix"/>
    <property type="evidence" value="ECO:0007669"/>
    <property type="project" value="TreeGrafter"/>
</dbReference>
<organism evidence="10 11">
    <name type="scientific">Engystomops pustulosus</name>
    <name type="common">Tungara frog</name>
    <name type="synonym">Physalaemus pustulosus</name>
    <dbReference type="NCBI Taxonomy" id="76066"/>
    <lineage>
        <taxon>Eukaryota</taxon>
        <taxon>Metazoa</taxon>
        <taxon>Chordata</taxon>
        <taxon>Craniata</taxon>
        <taxon>Vertebrata</taxon>
        <taxon>Euteleostomi</taxon>
        <taxon>Amphibia</taxon>
        <taxon>Batrachia</taxon>
        <taxon>Anura</taxon>
        <taxon>Neobatrachia</taxon>
        <taxon>Hyloidea</taxon>
        <taxon>Leptodactylidae</taxon>
        <taxon>Leiuperinae</taxon>
        <taxon>Engystomops</taxon>
    </lineage>
</organism>
<dbReference type="InterPro" id="IPR002306">
    <property type="entry name" value="Trp-tRNA-ligase"/>
</dbReference>
<dbReference type="InterPro" id="IPR002305">
    <property type="entry name" value="aa-tRNA-synth_Ic"/>
</dbReference>
<dbReference type="InterPro" id="IPR050203">
    <property type="entry name" value="Trp-tRNA_synthetase"/>
</dbReference>
<dbReference type="InterPro" id="IPR001412">
    <property type="entry name" value="aa-tRNA-synth_I_CS"/>
</dbReference>
<evidence type="ECO:0000256" key="6">
    <source>
        <dbReference type="ARBA" id="ARBA00022917"/>
    </source>
</evidence>
<keyword evidence="6 9" id="KW-0648">Protein biosynthesis</keyword>
<accession>A0AAV6YL05</accession>
<evidence type="ECO:0000256" key="2">
    <source>
        <dbReference type="ARBA" id="ARBA00013161"/>
    </source>
</evidence>
<dbReference type="GO" id="GO:0005524">
    <property type="term" value="F:ATP binding"/>
    <property type="evidence" value="ECO:0007669"/>
    <property type="project" value="UniProtKB-KW"/>
</dbReference>
<dbReference type="EC" id="6.1.1.2" evidence="2"/>
<evidence type="ECO:0000256" key="5">
    <source>
        <dbReference type="ARBA" id="ARBA00022840"/>
    </source>
</evidence>
<evidence type="ECO:0000256" key="3">
    <source>
        <dbReference type="ARBA" id="ARBA00022598"/>
    </source>
</evidence>
<dbReference type="Pfam" id="PF00579">
    <property type="entry name" value="tRNA-synt_1b"/>
    <property type="match status" value="1"/>
</dbReference>
<keyword evidence="3 9" id="KW-0436">Ligase</keyword>
<evidence type="ECO:0000256" key="1">
    <source>
        <dbReference type="ARBA" id="ARBA00005594"/>
    </source>
</evidence>
<keyword evidence="5 9" id="KW-0067">ATP-binding</keyword>
<dbReference type="AlphaFoldDB" id="A0AAV6YL05"/>
<evidence type="ECO:0000256" key="7">
    <source>
        <dbReference type="ARBA" id="ARBA00023146"/>
    </source>
</evidence>
<dbReference type="PANTHER" id="PTHR43766">
    <property type="entry name" value="TRYPTOPHAN--TRNA LIGASE, MITOCHONDRIAL"/>
    <property type="match status" value="1"/>
</dbReference>
<dbReference type="SUPFAM" id="SSF52374">
    <property type="entry name" value="Nucleotidylyl transferase"/>
    <property type="match status" value="1"/>
</dbReference>
<dbReference type="PRINTS" id="PR01039">
    <property type="entry name" value="TRNASYNTHTRP"/>
</dbReference>
<keyword evidence="4 9" id="KW-0547">Nucleotide-binding</keyword>
<evidence type="ECO:0000256" key="4">
    <source>
        <dbReference type="ARBA" id="ARBA00022741"/>
    </source>
</evidence>
<keyword evidence="11" id="KW-1185">Reference proteome</keyword>
<dbReference type="PANTHER" id="PTHR43766:SF1">
    <property type="entry name" value="TRYPTOPHAN--TRNA LIGASE, MITOCHONDRIAL"/>
    <property type="match status" value="1"/>
</dbReference>
<reference evidence="10" key="1">
    <citation type="thesis" date="2020" institute="ProQuest LLC" country="789 East Eisenhower Parkway, Ann Arbor, MI, USA">
        <title>Comparative Genomics and Chromosome Evolution.</title>
        <authorList>
            <person name="Mudd A.B."/>
        </authorList>
    </citation>
    <scope>NUCLEOTIDE SEQUENCE</scope>
    <source>
        <strain evidence="10">237g6f4</strain>
        <tissue evidence="10">Blood</tissue>
    </source>
</reference>